<keyword evidence="10" id="KW-0732">Signal</keyword>
<keyword evidence="6" id="KW-0720">Serine protease</keyword>
<feature type="chain" id="PRO_5045312291" evidence="10">
    <location>
        <begin position="17"/>
        <end position="459"/>
    </location>
</feature>
<keyword evidence="2" id="KW-0964">Secreted</keyword>
<dbReference type="SMART" id="SM00020">
    <property type="entry name" value="Tryp_SPc"/>
    <property type="match status" value="1"/>
</dbReference>
<keyword evidence="7" id="KW-1015">Disulfide bond</keyword>
<dbReference type="CDD" id="cd00190">
    <property type="entry name" value="Tryp_SPc"/>
    <property type="match status" value="1"/>
</dbReference>
<dbReference type="InterPro" id="IPR038178">
    <property type="entry name" value="Kringle_sf"/>
</dbReference>
<evidence type="ECO:0000256" key="2">
    <source>
        <dbReference type="ARBA" id="ARBA00022525"/>
    </source>
</evidence>
<dbReference type="Proteomes" id="UP001158576">
    <property type="component" value="Chromosome PAR"/>
</dbReference>
<dbReference type="PANTHER" id="PTHR24264:SF83">
    <property type="entry name" value="COMPLEMENT FACTOR I"/>
    <property type="match status" value="1"/>
</dbReference>
<evidence type="ECO:0000256" key="4">
    <source>
        <dbReference type="ARBA" id="ARBA00022670"/>
    </source>
</evidence>
<evidence type="ECO:0000256" key="7">
    <source>
        <dbReference type="ARBA" id="ARBA00023157"/>
    </source>
</evidence>
<feature type="signal peptide" evidence="10">
    <location>
        <begin position="1"/>
        <end position="16"/>
    </location>
</feature>
<comment type="subcellular location">
    <subcellularLocation>
        <location evidence="1">Secreted</location>
    </subcellularLocation>
</comment>
<comment type="caution">
    <text evidence="8">Lacks conserved residue(s) required for the propagation of feature annotation.</text>
</comment>
<evidence type="ECO:0000256" key="10">
    <source>
        <dbReference type="SAM" id="SignalP"/>
    </source>
</evidence>
<keyword evidence="5" id="KW-0378">Hydrolase</keyword>
<dbReference type="PRINTS" id="PR00722">
    <property type="entry name" value="CHYMOTRYPSIN"/>
</dbReference>
<dbReference type="SUPFAM" id="SSF50494">
    <property type="entry name" value="Trypsin-like serine proteases"/>
    <property type="match status" value="1"/>
</dbReference>
<evidence type="ECO:0000256" key="9">
    <source>
        <dbReference type="SAM" id="MobiDB-lite"/>
    </source>
</evidence>
<proteinExistence type="predicted"/>
<feature type="domain" description="Peptidase S1" evidence="12">
    <location>
        <begin position="226"/>
        <end position="456"/>
    </location>
</feature>
<name>A0ABN7RGG3_OIKDI</name>
<gene>
    <name evidence="13" type="ORF">OKIOD_LOCUS96</name>
</gene>
<evidence type="ECO:0000259" key="12">
    <source>
        <dbReference type="PROSITE" id="PS50240"/>
    </source>
</evidence>
<dbReference type="InterPro" id="IPR043504">
    <property type="entry name" value="Peptidase_S1_PA_chymotrypsin"/>
</dbReference>
<feature type="compositionally biased region" description="Low complexity" evidence="9">
    <location>
        <begin position="143"/>
        <end position="158"/>
    </location>
</feature>
<dbReference type="InterPro" id="IPR033116">
    <property type="entry name" value="TRYPSIN_SER"/>
</dbReference>
<organism evidence="13 14">
    <name type="scientific">Oikopleura dioica</name>
    <name type="common">Tunicate</name>
    <dbReference type="NCBI Taxonomy" id="34765"/>
    <lineage>
        <taxon>Eukaryota</taxon>
        <taxon>Metazoa</taxon>
        <taxon>Chordata</taxon>
        <taxon>Tunicata</taxon>
        <taxon>Appendicularia</taxon>
        <taxon>Copelata</taxon>
        <taxon>Oikopleuridae</taxon>
        <taxon>Oikopleura</taxon>
    </lineage>
</organism>
<dbReference type="EMBL" id="OU015568">
    <property type="protein sequence ID" value="CAG5076762.1"/>
    <property type="molecule type" value="Genomic_DNA"/>
</dbReference>
<dbReference type="SMART" id="SM00130">
    <property type="entry name" value="KR"/>
    <property type="match status" value="1"/>
</dbReference>
<dbReference type="PROSITE" id="PS50070">
    <property type="entry name" value="KRINGLE_2"/>
    <property type="match status" value="1"/>
</dbReference>
<dbReference type="PROSITE" id="PS50240">
    <property type="entry name" value="TRYPSIN_DOM"/>
    <property type="match status" value="1"/>
</dbReference>
<keyword evidence="4" id="KW-0645">Protease</keyword>
<evidence type="ECO:0000313" key="14">
    <source>
        <dbReference type="Proteomes" id="UP001158576"/>
    </source>
</evidence>
<dbReference type="Pfam" id="PF00089">
    <property type="entry name" value="Trypsin"/>
    <property type="match status" value="1"/>
</dbReference>
<reference evidence="13 14" key="1">
    <citation type="submission" date="2021-04" db="EMBL/GenBank/DDBJ databases">
        <authorList>
            <person name="Bliznina A."/>
        </authorList>
    </citation>
    <scope>NUCLEOTIDE SEQUENCE [LARGE SCALE GENOMIC DNA]</scope>
</reference>
<feature type="domain" description="Kringle" evidence="11">
    <location>
        <begin position="33"/>
        <end position="98"/>
    </location>
</feature>
<evidence type="ECO:0000256" key="3">
    <source>
        <dbReference type="ARBA" id="ARBA00022572"/>
    </source>
</evidence>
<evidence type="ECO:0000256" key="5">
    <source>
        <dbReference type="ARBA" id="ARBA00022801"/>
    </source>
</evidence>
<dbReference type="InterPro" id="IPR013806">
    <property type="entry name" value="Kringle-like"/>
</dbReference>
<dbReference type="PROSITE" id="PS00135">
    <property type="entry name" value="TRYPSIN_SER"/>
    <property type="match status" value="1"/>
</dbReference>
<evidence type="ECO:0000256" key="6">
    <source>
        <dbReference type="ARBA" id="ARBA00022825"/>
    </source>
</evidence>
<dbReference type="SUPFAM" id="SSF57440">
    <property type="entry name" value="Kringle-like"/>
    <property type="match status" value="1"/>
</dbReference>
<sequence>MRLITSLALISKFCQSFGYGSFEQRNADNCEKTVSGKNCLSWESQRLDPTVKCGFGRVASAGCANPDNDPRGPWCYTSFATKDNWEYCHQICVRHDVCAQRPQNNLQPTQIPSENDGKCTVTIDGIPCRNWSESVNMSDRPATQRWTTRRQTTATTTRRSPERLAPVRVSSTNNKPICAPMNDDPFYFRDNDGKERRPDVWEQPDEIPGQSRDDRFRSEPRKALRILEGNEATVGQIPWQVQLIGRSACGGTIVAPRIVVTAQHCLENAMDPRRWMVQAGHVQKNSRGSGAQKRAVIKILNTGNYNSPRKHNNDIAIMVTDEPFQFNHLVKPACLPPKNFKPIGGECIISGWGHTSYRGRSSNELLWTLVPLIPRNVCGRQLRERLTGNMICGGGSGPDTCQGDSGGPLVCALRHSSGEKQYTLVGITSFGNGCGNTPGVYTEVADYIDWIHQIISEYP</sequence>
<dbReference type="InterPro" id="IPR001254">
    <property type="entry name" value="Trypsin_dom"/>
</dbReference>
<dbReference type="Gene3D" id="2.40.10.10">
    <property type="entry name" value="Trypsin-like serine proteases"/>
    <property type="match status" value="1"/>
</dbReference>
<dbReference type="InterPro" id="IPR009003">
    <property type="entry name" value="Peptidase_S1_PA"/>
</dbReference>
<evidence type="ECO:0000256" key="8">
    <source>
        <dbReference type="PROSITE-ProRule" id="PRU00121"/>
    </source>
</evidence>
<keyword evidence="14" id="KW-1185">Reference proteome</keyword>
<dbReference type="Gene3D" id="2.40.20.10">
    <property type="entry name" value="Plasminogen Kringle 4"/>
    <property type="match status" value="1"/>
</dbReference>
<evidence type="ECO:0000313" key="13">
    <source>
        <dbReference type="EMBL" id="CAG5076762.1"/>
    </source>
</evidence>
<keyword evidence="3 8" id="KW-0420">Kringle</keyword>
<evidence type="ECO:0000256" key="1">
    <source>
        <dbReference type="ARBA" id="ARBA00004613"/>
    </source>
</evidence>
<feature type="compositionally biased region" description="Basic and acidic residues" evidence="9">
    <location>
        <begin position="186"/>
        <end position="200"/>
    </location>
</feature>
<feature type="region of interest" description="Disordered" evidence="9">
    <location>
        <begin position="132"/>
        <end position="218"/>
    </location>
</feature>
<dbReference type="InterPro" id="IPR050127">
    <property type="entry name" value="Serine_Proteases_S1"/>
</dbReference>
<accession>A0ABN7RGG3</accession>
<evidence type="ECO:0000259" key="11">
    <source>
        <dbReference type="PROSITE" id="PS50070"/>
    </source>
</evidence>
<dbReference type="InterPro" id="IPR000001">
    <property type="entry name" value="Kringle"/>
</dbReference>
<protein>
    <submittedName>
        <fullName evidence="13">Oidioi.mRNA.OKI2018_I69.PAR.g8538.t1.cds</fullName>
    </submittedName>
</protein>
<dbReference type="PANTHER" id="PTHR24264">
    <property type="entry name" value="TRYPSIN-RELATED"/>
    <property type="match status" value="1"/>
</dbReference>
<dbReference type="InterPro" id="IPR001314">
    <property type="entry name" value="Peptidase_S1A"/>
</dbReference>